<feature type="transmembrane region" description="Helical" evidence="1">
    <location>
        <begin position="162"/>
        <end position="182"/>
    </location>
</feature>
<feature type="transmembrane region" description="Helical" evidence="1">
    <location>
        <begin position="12"/>
        <end position="39"/>
    </location>
</feature>
<feature type="transmembrane region" description="Helical" evidence="1">
    <location>
        <begin position="366"/>
        <end position="392"/>
    </location>
</feature>
<feature type="transmembrane region" description="Helical" evidence="1">
    <location>
        <begin position="83"/>
        <end position="103"/>
    </location>
</feature>
<feature type="transmembrane region" description="Helical" evidence="1">
    <location>
        <begin position="118"/>
        <end position="141"/>
    </location>
</feature>
<reference evidence="3" key="1">
    <citation type="journal article" date="2020" name="Int. J. Syst. Evol. Microbiol.">
        <title>Alteromonas alba sp. nov., a marine bacterium isolated from the seawater of the West Pacific Ocean.</title>
        <authorList>
            <person name="Sun C."/>
            <person name="Wu Y.-H."/>
            <person name="Xamxidin M."/>
            <person name="Cheng H."/>
            <person name="Xu X.-W."/>
        </authorList>
    </citation>
    <scope>NUCLEOTIDE SEQUENCE [LARGE SCALE GENOMIC DNA]</scope>
    <source>
        <strain evidence="3">190</strain>
    </source>
</reference>
<comment type="caution">
    <text evidence="2">The sequence shown here is derived from an EMBL/GenBank/DDBJ whole genome shotgun (WGS) entry which is preliminary data.</text>
</comment>
<feature type="transmembrane region" description="Helical" evidence="1">
    <location>
        <begin position="251"/>
        <end position="269"/>
    </location>
</feature>
<name>A0A2S9VA00_9ALTE</name>
<keyword evidence="3" id="KW-1185">Reference proteome</keyword>
<dbReference type="Proteomes" id="UP000238949">
    <property type="component" value="Unassembled WGS sequence"/>
</dbReference>
<keyword evidence="1" id="KW-0812">Transmembrane</keyword>
<keyword evidence="1" id="KW-1133">Transmembrane helix</keyword>
<feature type="transmembrane region" description="Helical" evidence="1">
    <location>
        <begin position="59"/>
        <end position="76"/>
    </location>
</feature>
<dbReference type="EMBL" id="PVNP01000142">
    <property type="protein sequence ID" value="PRO73135.1"/>
    <property type="molecule type" value="Genomic_DNA"/>
</dbReference>
<keyword evidence="1" id="KW-0472">Membrane</keyword>
<evidence type="ECO:0000313" key="2">
    <source>
        <dbReference type="EMBL" id="PRO73135.1"/>
    </source>
</evidence>
<protein>
    <recommendedName>
        <fullName evidence="4">Citrate transporter</fullName>
    </recommendedName>
</protein>
<proteinExistence type="predicted"/>
<gene>
    <name evidence="2" type="ORF">C6Y40_12840</name>
</gene>
<dbReference type="AlphaFoldDB" id="A0A2S9VA00"/>
<evidence type="ECO:0000313" key="3">
    <source>
        <dbReference type="Proteomes" id="UP000238949"/>
    </source>
</evidence>
<dbReference type="OrthoDB" id="8523687at2"/>
<feature type="transmembrane region" description="Helical" evidence="1">
    <location>
        <begin position="404"/>
        <end position="422"/>
    </location>
</feature>
<accession>A0A2S9VA00</accession>
<organism evidence="2 3">
    <name type="scientific">Alteromonas alba</name>
    <dbReference type="NCBI Taxonomy" id="2079529"/>
    <lineage>
        <taxon>Bacteria</taxon>
        <taxon>Pseudomonadati</taxon>
        <taxon>Pseudomonadota</taxon>
        <taxon>Gammaproteobacteria</taxon>
        <taxon>Alteromonadales</taxon>
        <taxon>Alteromonadaceae</taxon>
        <taxon>Alteromonas/Salinimonas group</taxon>
        <taxon>Alteromonas</taxon>
    </lineage>
</organism>
<dbReference type="RefSeq" id="WP_105934916.1">
    <property type="nucleotide sequence ID" value="NZ_PVNP01000142.1"/>
</dbReference>
<evidence type="ECO:0008006" key="4">
    <source>
        <dbReference type="Google" id="ProtNLM"/>
    </source>
</evidence>
<feature type="transmembrane region" description="Helical" evidence="1">
    <location>
        <begin position="327"/>
        <end position="354"/>
    </location>
</feature>
<evidence type="ECO:0000256" key="1">
    <source>
        <dbReference type="SAM" id="Phobius"/>
    </source>
</evidence>
<feature type="transmembrane region" description="Helical" evidence="1">
    <location>
        <begin position="188"/>
        <end position="208"/>
    </location>
</feature>
<sequence length="423" mass="45427">MKPYHPARFAGWLACFTLITYLLSVAGLLSSDIATVAAWITLLTMLPAVKTSARKQSTVLFLLGVGGIATGYWQGADISWHSVFAANVPLLTMFVAITFLSLTNAPGGDEHLPTGSKAAAITAFGTTLLGAVINMSVIFVFGDRLKRNGTLTDAQQILLARCFTAAAWWSPFFIATGVALMYAPGMAWKATVAPGAIMALLGIGYTLVDVNRKSTTRFEGYPLKAESLMIPLLMAVSVLTLHHFFPQIPIMLLISLLSVLGTLVCMRQCPRLLTLKDFVDNRLHTAGPQFALFLAAGVFSAGIKTVIDLHPNLIDLHQFSFDANMFAILLALMITAGLLGVHPVISIAVVSPVLLPLAPDPTSLGFLFLSTWAISTGSGPLSGIGLVLTGRYGASSRRIIRNNWHYVITMWVLASLLNWVLLA</sequence>
<feature type="transmembrane region" description="Helical" evidence="1">
    <location>
        <begin position="228"/>
        <end position="245"/>
    </location>
</feature>